<dbReference type="STRING" id="9785.ENSLAFP00000021362"/>
<dbReference type="SMART" id="SM00406">
    <property type="entry name" value="IGv"/>
    <property type="match status" value="1"/>
</dbReference>
<evidence type="ECO:0000313" key="4">
    <source>
        <dbReference type="Ensembl" id="ENSLAFP00000021362.1"/>
    </source>
</evidence>
<reference evidence="4" key="2">
    <citation type="submission" date="2025-08" db="UniProtKB">
        <authorList>
            <consortium name="Ensembl"/>
        </authorList>
    </citation>
    <scope>IDENTIFICATION</scope>
    <source>
        <strain evidence="4">Isolate ISIS603380</strain>
    </source>
</reference>
<sequence length="128" mass="14596">NPCAVMKPFVSGVVVIAKMRCYQVERDTGITQRPKYLVIGMGNKKSLMCEQSLKHNSMYWYKQVSDKPPELMFRYDYQKLATNETVPGRFSPECPDSSHLYLHMDALELGDSAMYLCASSKDTALQSR</sequence>
<dbReference type="InterPro" id="IPR050413">
    <property type="entry name" value="TCR_beta_variable"/>
</dbReference>
<accession>G3U0K4</accession>
<dbReference type="InterPro" id="IPR013783">
    <property type="entry name" value="Ig-like_fold"/>
</dbReference>
<dbReference type="PANTHER" id="PTHR23268">
    <property type="entry name" value="T-CELL RECEPTOR BETA CHAIN"/>
    <property type="match status" value="1"/>
</dbReference>
<evidence type="ECO:0000313" key="5">
    <source>
        <dbReference type="Proteomes" id="UP000007646"/>
    </source>
</evidence>
<keyword evidence="2" id="KW-0391">Immunity</keyword>
<feature type="domain" description="Ig-like" evidence="3">
    <location>
        <begin position="42"/>
        <end position="128"/>
    </location>
</feature>
<reference evidence="4" key="3">
    <citation type="submission" date="2025-09" db="UniProtKB">
        <authorList>
            <consortium name="Ensembl"/>
        </authorList>
    </citation>
    <scope>IDENTIFICATION</scope>
    <source>
        <strain evidence="4">Isolate ISIS603380</strain>
    </source>
</reference>
<dbReference type="GeneTree" id="ENSGT00940000162509"/>
<dbReference type="PROSITE" id="PS50835">
    <property type="entry name" value="IG_LIKE"/>
    <property type="match status" value="1"/>
</dbReference>
<dbReference type="PANTHER" id="PTHR23268:SF40">
    <property type="entry name" value="T CELL RECEPTOR BETA VARIABLE 4-1"/>
    <property type="match status" value="1"/>
</dbReference>
<dbReference type="InterPro" id="IPR036179">
    <property type="entry name" value="Ig-like_dom_sf"/>
</dbReference>
<keyword evidence="1" id="KW-0732">Signal</keyword>
<protein>
    <recommendedName>
        <fullName evidence="3">Ig-like domain-containing protein</fullName>
    </recommendedName>
</protein>
<dbReference type="GO" id="GO:0005886">
    <property type="term" value="C:plasma membrane"/>
    <property type="evidence" value="ECO:0007669"/>
    <property type="project" value="TreeGrafter"/>
</dbReference>
<evidence type="ECO:0000259" key="3">
    <source>
        <dbReference type="PROSITE" id="PS50835"/>
    </source>
</evidence>
<dbReference type="InParanoid" id="G3U0K4"/>
<proteinExistence type="predicted"/>
<dbReference type="eggNOG" id="ENOG502SA48">
    <property type="taxonomic scope" value="Eukaryota"/>
</dbReference>
<dbReference type="Gene3D" id="2.60.40.10">
    <property type="entry name" value="Immunoglobulins"/>
    <property type="match status" value="1"/>
</dbReference>
<dbReference type="Ensembl" id="ENSLAFT00000031963.1">
    <property type="protein sequence ID" value="ENSLAFP00000021362.1"/>
    <property type="gene ID" value="ENSLAFG00000028593.1"/>
</dbReference>
<dbReference type="FunCoup" id="G3U0K4">
    <property type="interactions" value="187"/>
</dbReference>
<reference evidence="4 5" key="1">
    <citation type="submission" date="2009-06" db="EMBL/GenBank/DDBJ databases">
        <title>The Genome Sequence of Loxodonta africana (African elephant).</title>
        <authorList>
            <person name="Di Palma F."/>
            <person name="Heiman D."/>
            <person name="Young S."/>
            <person name="Johnson J."/>
            <person name="Lander E.S."/>
            <person name="Lindblad-Toh K."/>
        </authorList>
    </citation>
    <scope>NUCLEOTIDE SEQUENCE [LARGE SCALE GENOMIC DNA]</scope>
    <source>
        <strain evidence="4 5">Isolate ISIS603380</strain>
    </source>
</reference>
<dbReference type="AlphaFoldDB" id="G3U0K4"/>
<organism evidence="4 5">
    <name type="scientific">Loxodonta africana</name>
    <name type="common">African elephant</name>
    <dbReference type="NCBI Taxonomy" id="9785"/>
    <lineage>
        <taxon>Eukaryota</taxon>
        <taxon>Metazoa</taxon>
        <taxon>Chordata</taxon>
        <taxon>Craniata</taxon>
        <taxon>Vertebrata</taxon>
        <taxon>Euteleostomi</taxon>
        <taxon>Mammalia</taxon>
        <taxon>Eutheria</taxon>
        <taxon>Afrotheria</taxon>
        <taxon>Proboscidea</taxon>
        <taxon>Elephantidae</taxon>
        <taxon>Loxodonta</taxon>
    </lineage>
</organism>
<evidence type="ECO:0000256" key="1">
    <source>
        <dbReference type="ARBA" id="ARBA00022729"/>
    </source>
</evidence>
<dbReference type="Pfam" id="PF07686">
    <property type="entry name" value="V-set"/>
    <property type="match status" value="1"/>
</dbReference>
<dbReference type="InterPro" id="IPR013106">
    <property type="entry name" value="Ig_V-set"/>
</dbReference>
<name>G3U0K4_LOXAF</name>
<evidence type="ECO:0000256" key="2">
    <source>
        <dbReference type="ARBA" id="ARBA00022859"/>
    </source>
</evidence>
<keyword evidence="5" id="KW-1185">Reference proteome</keyword>
<dbReference type="SUPFAM" id="SSF48726">
    <property type="entry name" value="Immunoglobulin"/>
    <property type="match status" value="1"/>
</dbReference>
<dbReference type="GO" id="GO:0002376">
    <property type="term" value="P:immune system process"/>
    <property type="evidence" value="ECO:0007669"/>
    <property type="project" value="UniProtKB-KW"/>
</dbReference>
<dbReference type="Proteomes" id="UP000007646">
    <property type="component" value="Unassembled WGS sequence"/>
</dbReference>
<dbReference type="InterPro" id="IPR007110">
    <property type="entry name" value="Ig-like_dom"/>
</dbReference>
<dbReference type="GO" id="GO:0007166">
    <property type="term" value="P:cell surface receptor signaling pathway"/>
    <property type="evidence" value="ECO:0007669"/>
    <property type="project" value="TreeGrafter"/>
</dbReference>